<sequence length="93" mass="10075">MGVSTLTLALSLFVSDTYPLRDVLDTVAAVNLGKDWDCRKGVTVKDCLRPRRDARLKAVVATLAMIVEAQGDVLEGGGIIEERRRAMKSWAGG</sequence>
<keyword evidence="2" id="KW-1185">Reference proteome</keyword>
<proteinExistence type="predicted"/>
<accession>A0ACC2JNN6</accession>
<gene>
    <name evidence="1" type="ORF">O1611_g4523</name>
</gene>
<dbReference type="EMBL" id="JAPUUL010000860">
    <property type="protein sequence ID" value="KAJ8129112.1"/>
    <property type="molecule type" value="Genomic_DNA"/>
</dbReference>
<name>A0ACC2JNN6_9PEZI</name>
<reference evidence="1" key="1">
    <citation type="submission" date="2022-12" db="EMBL/GenBank/DDBJ databases">
        <title>Genome Sequence of Lasiodiplodia mahajangana.</title>
        <authorList>
            <person name="Buettner E."/>
        </authorList>
    </citation>
    <scope>NUCLEOTIDE SEQUENCE</scope>
    <source>
        <strain evidence="1">VT137</strain>
    </source>
</reference>
<organism evidence="1 2">
    <name type="scientific">Lasiodiplodia mahajangana</name>
    <dbReference type="NCBI Taxonomy" id="1108764"/>
    <lineage>
        <taxon>Eukaryota</taxon>
        <taxon>Fungi</taxon>
        <taxon>Dikarya</taxon>
        <taxon>Ascomycota</taxon>
        <taxon>Pezizomycotina</taxon>
        <taxon>Dothideomycetes</taxon>
        <taxon>Dothideomycetes incertae sedis</taxon>
        <taxon>Botryosphaeriales</taxon>
        <taxon>Botryosphaeriaceae</taxon>
        <taxon>Lasiodiplodia</taxon>
    </lineage>
</organism>
<evidence type="ECO:0000313" key="1">
    <source>
        <dbReference type="EMBL" id="KAJ8129112.1"/>
    </source>
</evidence>
<comment type="caution">
    <text evidence="1">The sequence shown here is derived from an EMBL/GenBank/DDBJ whole genome shotgun (WGS) entry which is preliminary data.</text>
</comment>
<dbReference type="Proteomes" id="UP001153332">
    <property type="component" value="Unassembled WGS sequence"/>
</dbReference>
<evidence type="ECO:0000313" key="2">
    <source>
        <dbReference type="Proteomes" id="UP001153332"/>
    </source>
</evidence>
<protein>
    <submittedName>
        <fullName evidence="1">Uncharacterized protein</fullName>
    </submittedName>
</protein>